<feature type="transmembrane region" description="Helical" evidence="6">
    <location>
        <begin position="448"/>
        <end position="469"/>
    </location>
</feature>
<feature type="domain" description="Copper resistance protein D" evidence="7">
    <location>
        <begin position="275"/>
        <end position="373"/>
    </location>
</feature>
<evidence type="ECO:0000259" key="7">
    <source>
        <dbReference type="Pfam" id="PF05425"/>
    </source>
</evidence>
<reference evidence="8 9" key="1">
    <citation type="submission" date="2024-09" db="EMBL/GenBank/DDBJ databases">
        <authorList>
            <person name="Salinas-Garcia M.A."/>
            <person name="Prieme A."/>
        </authorList>
    </citation>
    <scope>NUCLEOTIDE SEQUENCE [LARGE SCALE GENOMIC DNA]</scope>
    <source>
        <strain evidence="8 9">DSM 21081</strain>
    </source>
</reference>
<feature type="transmembrane region" description="Helical" evidence="6">
    <location>
        <begin position="352"/>
        <end position="374"/>
    </location>
</feature>
<dbReference type="RefSeq" id="WP_373971905.1">
    <property type="nucleotide sequence ID" value="NZ_JBHDLJ010000006.1"/>
</dbReference>
<organism evidence="8 9">
    <name type="scientific">Arthrobacter halodurans</name>
    <dbReference type="NCBI Taxonomy" id="516699"/>
    <lineage>
        <taxon>Bacteria</taxon>
        <taxon>Bacillati</taxon>
        <taxon>Actinomycetota</taxon>
        <taxon>Actinomycetes</taxon>
        <taxon>Micrococcales</taxon>
        <taxon>Micrococcaceae</taxon>
        <taxon>Arthrobacter</taxon>
    </lineage>
</organism>
<evidence type="ECO:0000256" key="2">
    <source>
        <dbReference type="ARBA" id="ARBA00022475"/>
    </source>
</evidence>
<feature type="transmembrane region" description="Helical" evidence="6">
    <location>
        <begin position="23"/>
        <end position="45"/>
    </location>
</feature>
<evidence type="ECO:0000256" key="5">
    <source>
        <dbReference type="ARBA" id="ARBA00023136"/>
    </source>
</evidence>
<dbReference type="InterPro" id="IPR032694">
    <property type="entry name" value="CopC/D"/>
</dbReference>
<dbReference type="EMBL" id="JBHDLJ010000006">
    <property type="protein sequence ID" value="MFB0834731.1"/>
    <property type="molecule type" value="Genomic_DNA"/>
</dbReference>
<comment type="caution">
    <text evidence="8">The sequence shown here is derived from an EMBL/GenBank/DDBJ whole genome shotgun (WGS) entry which is preliminary data.</text>
</comment>
<keyword evidence="2" id="KW-1003">Cell membrane</keyword>
<dbReference type="Proteomes" id="UP001575652">
    <property type="component" value="Unassembled WGS sequence"/>
</dbReference>
<feature type="transmembrane region" description="Helical" evidence="6">
    <location>
        <begin position="65"/>
        <end position="90"/>
    </location>
</feature>
<comment type="subcellular location">
    <subcellularLocation>
        <location evidence="1">Cell membrane</location>
        <topology evidence="1">Multi-pass membrane protein</topology>
    </subcellularLocation>
</comment>
<feature type="transmembrane region" description="Helical" evidence="6">
    <location>
        <begin position="598"/>
        <end position="617"/>
    </location>
</feature>
<evidence type="ECO:0000256" key="1">
    <source>
        <dbReference type="ARBA" id="ARBA00004651"/>
    </source>
</evidence>
<dbReference type="Pfam" id="PF05425">
    <property type="entry name" value="CopD"/>
    <property type="match status" value="1"/>
</dbReference>
<feature type="transmembrane region" description="Helical" evidence="6">
    <location>
        <begin position="276"/>
        <end position="300"/>
    </location>
</feature>
<feature type="transmembrane region" description="Helical" evidence="6">
    <location>
        <begin position="166"/>
        <end position="191"/>
    </location>
</feature>
<feature type="transmembrane region" description="Helical" evidence="6">
    <location>
        <begin position="416"/>
        <end position="436"/>
    </location>
</feature>
<keyword evidence="3 6" id="KW-0812">Transmembrane</keyword>
<feature type="transmembrane region" description="Helical" evidence="6">
    <location>
        <begin position="312"/>
        <end position="331"/>
    </location>
</feature>
<dbReference type="InterPro" id="IPR008457">
    <property type="entry name" value="Cu-R_CopD_dom"/>
</dbReference>
<proteinExistence type="predicted"/>
<feature type="transmembrane region" description="Helical" evidence="6">
    <location>
        <begin position="198"/>
        <end position="220"/>
    </location>
</feature>
<evidence type="ECO:0000256" key="3">
    <source>
        <dbReference type="ARBA" id="ARBA00022692"/>
    </source>
</evidence>
<dbReference type="PANTHER" id="PTHR34820:SF4">
    <property type="entry name" value="INNER MEMBRANE PROTEIN YEBZ"/>
    <property type="match status" value="1"/>
</dbReference>
<keyword evidence="5 6" id="KW-0472">Membrane</keyword>
<evidence type="ECO:0000313" key="9">
    <source>
        <dbReference type="Proteomes" id="UP001575652"/>
    </source>
</evidence>
<feature type="transmembrane region" description="Helical" evidence="6">
    <location>
        <begin position="232"/>
        <end position="256"/>
    </location>
</feature>
<protein>
    <submittedName>
        <fullName evidence="8">Cytochrome c oxidase assembly protein</fullName>
    </submittedName>
</protein>
<feature type="transmembrane region" description="Helical" evidence="6">
    <location>
        <begin position="481"/>
        <end position="505"/>
    </location>
</feature>
<keyword evidence="9" id="KW-1185">Reference proteome</keyword>
<evidence type="ECO:0000313" key="8">
    <source>
        <dbReference type="EMBL" id="MFB0834731.1"/>
    </source>
</evidence>
<keyword evidence="4 6" id="KW-1133">Transmembrane helix</keyword>
<sequence>MNQKVAARNHEIRPDPAGGRDGLWPLLVLPAVLAGVVALVAALLFSGSTAAAQLSDLGALTRWGLPFAVAVHHIAMSATIGALVFAAVVLPRSIKPQRARRTEGGKPGTTDGGGEHPAFARAMNLAAGSAIVWTLAAAAVLVFTFSDISGLPLSSDAAYTAAMMDYVLNISVGQAWGWMVAIAAVTSSLAFGVRSPGGVGFAAAFSLLGVLPVSLIGHAAGGDDHWGATNAILLHLVGVSVWVGGIIVLACLADLLQTRAPGRFPGERPVLAGVVLRRFSALATVAFFLVFASGVVSATVRMESVAQLATPYGGLVLAKAALTLLLGLLGLAHRNRVIPQLEAGRMAAAAAAWRIVGVEAAVMAAVMGVATALARTAPPVPEETPPEATPARILTGYDLPPELLPSSWLTVWRIDWLWLAVVVFLAAAYLKGFAAVRRRGDAWPVLRMVSFFVGLAALFYITSGAPAVYGMVLFSMHMVGHMALTMVAPFFLVLGSPVTLALKAIPARRDGTRGPREWILTLIHSGFSKVVTHPLFAAANFAGSIIIFYNTDLFGFALREHVGHELMNLHFLLTGYIFALTMVGADPLPRRAPYPLRLVILLATMSFHAFYGVSIMSSESLMQANWFGNMGRDWGASALEDQRTGAGAMWGIGEVPTLLLALAVMVSWSRDDARETKRTDRAADRDDDAELEAYNAMFSQLKERDREVDRRGR</sequence>
<name>A0ABV4UP66_9MICC</name>
<dbReference type="Pfam" id="PF09678">
    <property type="entry name" value="Caa3_CtaG"/>
    <property type="match status" value="1"/>
</dbReference>
<feature type="transmembrane region" description="Helical" evidence="6">
    <location>
        <begin position="648"/>
        <end position="668"/>
    </location>
</feature>
<dbReference type="InterPro" id="IPR019108">
    <property type="entry name" value="Caa3_assmbl_CtaG-rel"/>
</dbReference>
<dbReference type="PANTHER" id="PTHR34820">
    <property type="entry name" value="INNER MEMBRANE PROTEIN YEBZ"/>
    <property type="match status" value="1"/>
</dbReference>
<feature type="transmembrane region" description="Helical" evidence="6">
    <location>
        <begin position="526"/>
        <end position="549"/>
    </location>
</feature>
<accession>A0ABV4UP66</accession>
<feature type="transmembrane region" description="Helical" evidence="6">
    <location>
        <begin position="125"/>
        <end position="146"/>
    </location>
</feature>
<evidence type="ECO:0000256" key="4">
    <source>
        <dbReference type="ARBA" id="ARBA00022989"/>
    </source>
</evidence>
<evidence type="ECO:0000256" key="6">
    <source>
        <dbReference type="SAM" id="Phobius"/>
    </source>
</evidence>
<gene>
    <name evidence="8" type="ORF">ACETWP_09035</name>
</gene>
<feature type="transmembrane region" description="Helical" evidence="6">
    <location>
        <begin position="569"/>
        <end position="586"/>
    </location>
</feature>